<dbReference type="Gene3D" id="3.30.750.44">
    <property type="match status" value="1"/>
</dbReference>
<dbReference type="AlphaFoldDB" id="A0A382Q3D6"/>
<name>A0A382Q3D6_9ZZZZ</name>
<dbReference type="EMBL" id="UINC01111345">
    <property type="protein sequence ID" value="SVC79490.1"/>
    <property type="molecule type" value="Genomic_DNA"/>
</dbReference>
<protein>
    <submittedName>
        <fullName evidence="1">Uncharacterized protein</fullName>
    </submittedName>
</protein>
<evidence type="ECO:0000313" key="1">
    <source>
        <dbReference type="EMBL" id="SVC79490.1"/>
    </source>
</evidence>
<organism evidence="1">
    <name type="scientific">marine metagenome</name>
    <dbReference type="NCBI Taxonomy" id="408172"/>
    <lineage>
        <taxon>unclassified sequences</taxon>
        <taxon>metagenomes</taxon>
        <taxon>ecological metagenomes</taxon>
    </lineage>
</organism>
<reference evidence="1" key="1">
    <citation type="submission" date="2018-05" db="EMBL/GenBank/DDBJ databases">
        <authorList>
            <person name="Lanie J.A."/>
            <person name="Ng W.-L."/>
            <person name="Kazmierczak K.M."/>
            <person name="Andrzejewski T.M."/>
            <person name="Davidsen T.M."/>
            <person name="Wayne K.J."/>
            <person name="Tettelin H."/>
            <person name="Glass J.I."/>
            <person name="Rusch D."/>
            <person name="Podicherti R."/>
            <person name="Tsui H.-C.T."/>
            <person name="Winkler M.E."/>
        </authorList>
    </citation>
    <scope>NUCLEOTIDE SEQUENCE</scope>
</reference>
<sequence length="159" mass="17738">MRGPLIFRLALFLVSLHIVGCGWIGGEADTIHFSHLSFERLIQIHPELLPVADIFDESSSEVQSKKKHGRQLALFAKVFSLAQREYVKTLPSEQLISGALEGIKTIKASGLKVEEFSSDEKMAKILRHMMSGLDAHSDYLTPAEYDQIQVRTRGQFGGV</sequence>
<proteinExistence type="predicted"/>
<feature type="non-terminal residue" evidence="1">
    <location>
        <position position="159"/>
    </location>
</feature>
<accession>A0A382Q3D6</accession>
<gene>
    <name evidence="1" type="ORF">METZ01_LOCUS332344</name>
</gene>